<keyword evidence="11" id="KW-1185">Reference proteome</keyword>
<keyword evidence="8 9" id="KW-0624">Polysaccharide degradation</keyword>
<dbReference type="Proteomes" id="UP000504638">
    <property type="component" value="Unplaced"/>
</dbReference>
<evidence type="ECO:0000313" key="10">
    <source>
        <dbReference type="EMBL" id="KAF1809110.1"/>
    </source>
</evidence>
<evidence type="ECO:0000256" key="6">
    <source>
        <dbReference type="ARBA" id="ARBA00023180"/>
    </source>
</evidence>
<keyword evidence="4 9" id="KW-0732">Signal</keyword>
<evidence type="ECO:0000256" key="8">
    <source>
        <dbReference type="ARBA" id="ARBA00023326"/>
    </source>
</evidence>
<dbReference type="EC" id="3.1.1.-" evidence="9"/>
<protein>
    <recommendedName>
        <fullName evidence="9">Carboxylic ester hydrolase</fullName>
        <ecNumber evidence="9">3.1.1.-</ecNumber>
    </recommendedName>
</protein>
<name>A0A6G1FTP4_9PEZI</name>
<proteinExistence type="inferred from homology"/>
<dbReference type="OrthoDB" id="2425929at2759"/>
<evidence type="ECO:0000256" key="3">
    <source>
        <dbReference type="ARBA" id="ARBA00022525"/>
    </source>
</evidence>
<keyword evidence="3 9" id="KW-0964">Secreted</keyword>
<evidence type="ECO:0000256" key="7">
    <source>
        <dbReference type="ARBA" id="ARBA00023277"/>
    </source>
</evidence>
<comment type="similarity">
    <text evidence="9">Belongs to the carbohydrate esterase 1 (CE1) family.</text>
</comment>
<dbReference type="InterPro" id="IPR050955">
    <property type="entry name" value="Plant_Biomass_Hydrol_Est"/>
</dbReference>
<dbReference type="GO" id="GO:0045493">
    <property type="term" value="P:xylan catabolic process"/>
    <property type="evidence" value="ECO:0007669"/>
    <property type="project" value="UniProtKB-UniRule"/>
</dbReference>
<comment type="function">
    <text evidence="9">Esterase involved in the hydrolysis of xylan, a major structural heterogeneous polysaccharide found in plant biomass representing the second most abundant polysaccharide in the biosphere, after cellulose.</text>
</comment>
<evidence type="ECO:0000313" key="11">
    <source>
        <dbReference type="Proteomes" id="UP000504638"/>
    </source>
</evidence>
<dbReference type="GeneID" id="54417303"/>
<comment type="subcellular location">
    <subcellularLocation>
        <location evidence="1 9">Secreted</location>
    </subcellularLocation>
</comment>
<reference evidence="10 12" key="1">
    <citation type="submission" date="2020-01" db="EMBL/GenBank/DDBJ databases">
        <authorList>
            <consortium name="DOE Joint Genome Institute"/>
            <person name="Haridas S."/>
            <person name="Albert R."/>
            <person name="Binder M."/>
            <person name="Bloem J."/>
            <person name="Labutti K."/>
            <person name="Salamov A."/>
            <person name="Andreopoulos B."/>
            <person name="Baker S.E."/>
            <person name="Barry K."/>
            <person name="Bills G."/>
            <person name="Bluhm B.H."/>
            <person name="Cannon C."/>
            <person name="Castanera R."/>
            <person name="Culley D.E."/>
            <person name="Daum C."/>
            <person name="Ezra D."/>
            <person name="Gonzalez J.B."/>
            <person name="Henrissat B."/>
            <person name="Kuo A."/>
            <person name="Liang C."/>
            <person name="Lipzen A."/>
            <person name="Lutzoni F."/>
            <person name="Magnuson J."/>
            <person name="Mondo S."/>
            <person name="Nolan M."/>
            <person name="Ohm R."/>
            <person name="Pangilinan J."/>
            <person name="Park H.-J."/>
            <person name="Ramirez L."/>
            <person name="Alfaro M."/>
            <person name="Sun H."/>
            <person name="Tritt A."/>
            <person name="Yoshinaga Y."/>
            <person name="Zwiers L.-H."/>
            <person name="Turgeon B.G."/>
            <person name="Goodwin S.B."/>
            <person name="Spatafora J.W."/>
            <person name="Crous P.W."/>
            <person name="Grigoriev I.V."/>
        </authorList>
    </citation>
    <scope>NUCLEOTIDE SEQUENCE</scope>
    <source>
        <strain evidence="10 12">CBS 781.70</strain>
    </source>
</reference>
<organism evidence="10">
    <name type="scientific">Eremomyces bilateralis CBS 781.70</name>
    <dbReference type="NCBI Taxonomy" id="1392243"/>
    <lineage>
        <taxon>Eukaryota</taxon>
        <taxon>Fungi</taxon>
        <taxon>Dikarya</taxon>
        <taxon>Ascomycota</taxon>
        <taxon>Pezizomycotina</taxon>
        <taxon>Dothideomycetes</taxon>
        <taxon>Dothideomycetes incertae sedis</taxon>
        <taxon>Eremomycetales</taxon>
        <taxon>Eremomycetaceae</taxon>
        <taxon>Eremomyces</taxon>
    </lineage>
</organism>
<dbReference type="Gene3D" id="3.40.50.1820">
    <property type="entry name" value="alpha/beta hydrolase"/>
    <property type="match status" value="1"/>
</dbReference>
<reference evidence="12" key="2">
    <citation type="submission" date="2020-04" db="EMBL/GenBank/DDBJ databases">
        <authorList>
            <consortium name="NCBI Genome Project"/>
        </authorList>
    </citation>
    <scope>NUCLEOTIDE SEQUENCE</scope>
    <source>
        <strain evidence="12">CBS 781.70</strain>
    </source>
</reference>
<dbReference type="EMBL" id="ML975175">
    <property type="protein sequence ID" value="KAF1809110.1"/>
    <property type="molecule type" value="Genomic_DNA"/>
</dbReference>
<evidence type="ECO:0000256" key="4">
    <source>
        <dbReference type="ARBA" id="ARBA00022729"/>
    </source>
</evidence>
<dbReference type="GO" id="GO:0005576">
    <property type="term" value="C:extracellular region"/>
    <property type="evidence" value="ECO:0007669"/>
    <property type="project" value="UniProtKB-SubCell"/>
</dbReference>
<accession>A0A6G1FTP4</accession>
<evidence type="ECO:0000313" key="12">
    <source>
        <dbReference type="RefSeq" id="XP_033530741.1"/>
    </source>
</evidence>
<dbReference type="PANTHER" id="PTHR43037">
    <property type="entry name" value="UNNAMED PRODUCT-RELATED"/>
    <property type="match status" value="1"/>
</dbReference>
<keyword evidence="7 9" id="KW-0119">Carbohydrate metabolism</keyword>
<dbReference type="GO" id="GO:0052689">
    <property type="term" value="F:carboxylic ester hydrolase activity"/>
    <property type="evidence" value="ECO:0007669"/>
    <property type="project" value="UniProtKB-KW"/>
</dbReference>
<dbReference type="Pfam" id="PF10503">
    <property type="entry name" value="Esterase_PHB"/>
    <property type="match status" value="1"/>
</dbReference>
<reference evidence="12" key="3">
    <citation type="submission" date="2025-04" db="UniProtKB">
        <authorList>
            <consortium name="RefSeq"/>
        </authorList>
    </citation>
    <scope>IDENTIFICATION</scope>
    <source>
        <strain evidence="12">CBS 781.70</strain>
    </source>
</reference>
<evidence type="ECO:0000256" key="5">
    <source>
        <dbReference type="ARBA" id="ARBA00022801"/>
    </source>
</evidence>
<keyword evidence="6" id="KW-0325">Glycoprotein</keyword>
<sequence length="296" mass="31835">MASFHQSWSFVLSLLFAATAYAASLQQVTNFGENPSNALMNIWVPDKLAPNPAILVALHGCMQTAQAYYSSTKEYTQAADQRGFIVIYPGANNRERCHDVATTASLTHNGGSDSLAYVNMVKYAIQKYNADPERVFASGSSSGGMMTNVLCAVYPDVFAGGAPISGVPAGCLAGSPGSGPLSADPDCAAGKIIKTPQQWGDQVRSFYPGYNGTYPRVQVWHGTSDRLVTYPNLEETLKQWSNIHGVQLTEQVPNTPQRSYTKLIYGDGTKLVGYSAQGVGHTVPVHPVQILEFFGL</sequence>
<evidence type="ECO:0000256" key="1">
    <source>
        <dbReference type="ARBA" id="ARBA00004613"/>
    </source>
</evidence>
<dbReference type="InterPro" id="IPR029058">
    <property type="entry name" value="AB_hydrolase_fold"/>
</dbReference>
<keyword evidence="2 9" id="KW-0719">Serine esterase</keyword>
<dbReference type="SUPFAM" id="SSF53474">
    <property type="entry name" value="alpha/beta-Hydrolases"/>
    <property type="match status" value="2"/>
</dbReference>
<dbReference type="RefSeq" id="XP_033530741.1">
    <property type="nucleotide sequence ID" value="XM_033676733.1"/>
</dbReference>
<dbReference type="NCBIfam" id="TIGR01840">
    <property type="entry name" value="esterase_phb"/>
    <property type="match status" value="1"/>
</dbReference>
<gene>
    <name evidence="10 12" type="ORF">P152DRAFT_403996</name>
</gene>
<evidence type="ECO:0000256" key="9">
    <source>
        <dbReference type="RuleBase" id="RU367147"/>
    </source>
</evidence>
<dbReference type="AlphaFoldDB" id="A0A6G1FTP4"/>
<feature type="signal peptide" evidence="9">
    <location>
        <begin position="1"/>
        <end position="22"/>
    </location>
</feature>
<dbReference type="PANTHER" id="PTHR43037:SF3">
    <property type="entry name" value="FERULOYL ESTERASE B"/>
    <property type="match status" value="1"/>
</dbReference>
<keyword evidence="5 9" id="KW-0378">Hydrolase</keyword>
<dbReference type="InterPro" id="IPR010126">
    <property type="entry name" value="Esterase_phb"/>
</dbReference>
<feature type="chain" id="PRO_5044517645" description="Carboxylic ester hydrolase" evidence="9">
    <location>
        <begin position="23"/>
        <end position="296"/>
    </location>
</feature>
<evidence type="ECO:0000256" key="2">
    <source>
        <dbReference type="ARBA" id="ARBA00022487"/>
    </source>
</evidence>